<keyword evidence="3" id="KW-1185">Reference proteome</keyword>
<dbReference type="GO" id="GO:0005576">
    <property type="term" value="C:extracellular region"/>
    <property type="evidence" value="ECO:0007669"/>
    <property type="project" value="TreeGrafter"/>
</dbReference>
<dbReference type="AlphaFoldDB" id="A0A1I2L4S6"/>
<dbReference type="PANTHER" id="PTHR38787">
    <property type="entry name" value="REGULATORY P DOMAIN-CONTAINING PROTEIN"/>
    <property type="match status" value="1"/>
</dbReference>
<proteinExistence type="predicted"/>
<evidence type="ECO:0000256" key="1">
    <source>
        <dbReference type="SAM" id="SignalP"/>
    </source>
</evidence>
<sequence length="443" mass="47674">MLPAKGLTMLRGVRRITLAATAVLLLALAGPPATAHDPDTPEGRAEQTEMLRIYEPAWRSGTPLVAAAPVTCVNGKAGTYPCKNVDLLSFLPQSSLGGGGSSSMWYWTDTRDSNEYILYCRSNGVSFVNVTDPSNPRYLGNLPSSNGVSSSWCDVRTYKNYAYIGKDSVSHGIQIFNLNKLQGVTTTQTFTADARFTGLTNSHTLQINQATGFLYVSGANTCSKGLTIYDIKTPLTLTLAACYSREVYSHESIVVNYAGPDTRYTGREIAFNYTGQGKRFQILDVTNKSNIVVLSSVTHPGASFIHQGFATSDYKHMIVNDETISTASGSPDFVYNIEKLDAARYVGRDNGTRGTFVNHNGYTVGNRHFQAAYRGGLRILDTTNAASASLPEVGYFDVDPSSNASGYSGSWMALPYLKNGVVAVQSIGVGLFLVRPTGAAAVS</sequence>
<organism evidence="2 3">
    <name type="scientific">Actinoplanes philippinensis</name>
    <dbReference type="NCBI Taxonomy" id="35752"/>
    <lineage>
        <taxon>Bacteria</taxon>
        <taxon>Bacillati</taxon>
        <taxon>Actinomycetota</taxon>
        <taxon>Actinomycetes</taxon>
        <taxon>Micromonosporales</taxon>
        <taxon>Micromonosporaceae</taxon>
        <taxon>Actinoplanes</taxon>
    </lineage>
</organism>
<gene>
    <name evidence="2" type="ORF">SAMN05421541_12022</name>
</gene>
<dbReference type="EMBL" id="FONV01000020">
    <property type="protein sequence ID" value="SFF74205.1"/>
    <property type="molecule type" value="Genomic_DNA"/>
</dbReference>
<accession>A0A1I2L4S6</accession>
<evidence type="ECO:0000313" key="3">
    <source>
        <dbReference type="Proteomes" id="UP000199645"/>
    </source>
</evidence>
<feature type="signal peptide" evidence="1">
    <location>
        <begin position="1"/>
        <end position="35"/>
    </location>
</feature>
<dbReference type="PANTHER" id="PTHR38787:SF3">
    <property type="entry name" value="REGULATORY P DOMAIN-CONTAINING PROTEIN"/>
    <property type="match status" value="1"/>
</dbReference>
<protein>
    <submittedName>
        <fullName evidence="2">Choice-of-anchor B domain-containing protein</fullName>
    </submittedName>
</protein>
<dbReference type="Proteomes" id="UP000199645">
    <property type="component" value="Unassembled WGS sequence"/>
</dbReference>
<evidence type="ECO:0000313" key="2">
    <source>
        <dbReference type="EMBL" id="SFF74205.1"/>
    </source>
</evidence>
<reference evidence="2 3" key="1">
    <citation type="submission" date="2016-10" db="EMBL/GenBank/DDBJ databases">
        <authorList>
            <person name="de Groot N.N."/>
        </authorList>
    </citation>
    <scope>NUCLEOTIDE SEQUENCE [LARGE SCALE GENOMIC DNA]</scope>
    <source>
        <strain evidence="2 3">DSM 43019</strain>
    </source>
</reference>
<keyword evidence="1" id="KW-0732">Signal</keyword>
<dbReference type="OrthoDB" id="9815940at2"/>
<dbReference type="NCBIfam" id="TIGR04312">
    <property type="entry name" value="choice_anch_B"/>
    <property type="match status" value="1"/>
</dbReference>
<name>A0A1I2L4S6_9ACTN</name>
<dbReference type="InterPro" id="IPR027589">
    <property type="entry name" value="Choice_anch_B"/>
</dbReference>
<dbReference type="STRING" id="35752.SAMN05421541_12022"/>
<feature type="chain" id="PRO_5011624004" evidence="1">
    <location>
        <begin position="36"/>
        <end position="443"/>
    </location>
</feature>